<dbReference type="AlphaFoldDB" id="A0A0E0D6Q0"/>
<dbReference type="EnsemblPlants" id="OMERI03G31060.1">
    <property type="protein sequence ID" value="OMERI03G31060.1"/>
    <property type="gene ID" value="OMERI03G31060"/>
</dbReference>
<feature type="compositionally biased region" description="Basic and acidic residues" evidence="1">
    <location>
        <begin position="24"/>
        <end position="35"/>
    </location>
</feature>
<reference evidence="2" key="1">
    <citation type="submission" date="2015-04" db="UniProtKB">
        <authorList>
            <consortium name="EnsemblPlants"/>
        </authorList>
    </citation>
    <scope>IDENTIFICATION</scope>
</reference>
<keyword evidence="3" id="KW-1185">Reference proteome</keyword>
<sequence length="113" mass="12237">MPKKKKMVVNSKAKAACECYSTVEHAKVEERETKSSKSHAPRRKEEDAKERAKATTRKADEPLQDQARPASVRGGGGGKEGGGLGRLQALGWSLGDGCSTRPRHALSRPEIPE</sequence>
<organism evidence="2">
    <name type="scientific">Oryza meridionalis</name>
    <dbReference type="NCBI Taxonomy" id="40149"/>
    <lineage>
        <taxon>Eukaryota</taxon>
        <taxon>Viridiplantae</taxon>
        <taxon>Streptophyta</taxon>
        <taxon>Embryophyta</taxon>
        <taxon>Tracheophyta</taxon>
        <taxon>Spermatophyta</taxon>
        <taxon>Magnoliopsida</taxon>
        <taxon>Liliopsida</taxon>
        <taxon>Poales</taxon>
        <taxon>Poaceae</taxon>
        <taxon>BOP clade</taxon>
        <taxon>Oryzoideae</taxon>
        <taxon>Oryzeae</taxon>
        <taxon>Oryzinae</taxon>
        <taxon>Oryza</taxon>
    </lineage>
</organism>
<name>A0A0E0D6Q0_9ORYZ</name>
<protein>
    <submittedName>
        <fullName evidence="2">Uncharacterized protein</fullName>
    </submittedName>
</protein>
<dbReference type="Gramene" id="OMERI03G31060.1">
    <property type="protein sequence ID" value="OMERI03G31060.1"/>
    <property type="gene ID" value="OMERI03G31060"/>
</dbReference>
<feature type="region of interest" description="Disordered" evidence="1">
    <location>
        <begin position="21"/>
        <end position="113"/>
    </location>
</feature>
<feature type="compositionally biased region" description="Gly residues" evidence="1">
    <location>
        <begin position="73"/>
        <end position="85"/>
    </location>
</feature>
<dbReference type="HOGENOM" id="CLU_2137484_0_0_1"/>
<feature type="compositionally biased region" description="Basic and acidic residues" evidence="1">
    <location>
        <begin position="43"/>
        <end position="61"/>
    </location>
</feature>
<accession>A0A0E0D6Q0</accession>
<evidence type="ECO:0000313" key="2">
    <source>
        <dbReference type="EnsemblPlants" id="OMERI03G31060.1"/>
    </source>
</evidence>
<proteinExistence type="predicted"/>
<dbReference type="Proteomes" id="UP000008021">
    <property type="component" value="Chromosome 3"/>
</dbReference>
<evidence type="ECO:0000313" key="3">
    <source>
        <dbReference type="Proteomes" id="UP000008021"/>
    </source>
</evidence>
<evidence type="ECO:0000256" key="1">
    <source>
        <dbReference type="SAM" id="MobiDB-lite"/>
    </source>
</evidence>
<reference evidence="2" key="2">
    <citation type="submission" date="2018-05" db="EMBL/GenBank/DDBJ databases">
        <title>OmerRS3 (Oryza meridionalis Reference Sequence Version 3).</title>
        <authorList>
            <person name="Zhang J."/>
            <person name="Kudrna D."/>
            <person name="Lee S."/>
            <person name="Talag J."/>
            <person name="Welchert J."/>
            <person name="Wing R.A."/>
        </authorList>
    </citation>
    <scope>NUCLEOTIDE SEQUENCE [LARGE SCALE GENOMIC DNA]</scope>
    <source>
        <strain evidence="2">cv. OR44</strain>
    </source>
</reference>